<sequence>MDFIQKILQYYHTESRHGFTGAALGVFLLIAGLVLWRFAKPLSLLKGLSLPFLVIGLVMGIGGFGDGYVTRKALPQKLRLYQENKQAFFKEEVSKVERTHHSWLRIRIVWSVLTLAGVLLLFTVKKSYWLGVGLGTLLMGITGNAEEAISMRFNERYYREVLQAAKPQMITQIQETESRILIPVTVQRLRSKNVAIEAIQNDQPTAARDTLPPLPSPLFLDTITISRSFEKPAAVLAINKITDQANEPDEIEIIKPVKKKKLLDYYHSDLIRENNVSAKHCWFGKKYLD</sequence>
<dbReference type="EMBL" id="JACHCB010000015">
    <property type="protein sequence ID" value="MBB6111945.1"/>
    <property type="molecule type" value="Genomic_DNA"/>
</dbReference>
<evidence type="ECO:0000313" key="4">
    <source>
        <dbReference type="Proteomes" id="UP000541583"/>
    </source>
</evidence>
<protein>
    <submittedName>
        <fullName evidence="3">Uncharacterized protein</fullName>
    </submittedName>
</protein>
<evidence type="ECO:0000313" key="5">
    <source>
        <dbReference type="Proteomes" id="UP000548326"/>
    </source>
</evidence>
<keyword evidence="4" id="KW-1185">Reference proteome</keyword>
<dbReference type="Proteomes" id="UP000541583">
    <property type="component" value="Unassembled WGS sequence"/>
</dbReference>
<name>A0A1N7ERR5_9SPHI</name>
<evidence type="ECO:0000313" key="3">
    <source>
        <dbReference type="EMBL" id="MBB6126535.1"/>
    </source>
</evidence>
<dbReference type="EMBL" id="JACHCA010000002">
    <property type="protein sequence ID" value="MBB6126535.1"/>
    <property type="molecule type" value="Genomic_DNA"/>
</dbReference>
<reference evidence="4 5" key="1">
    <citation type="submission" date="2020-08" db="EMBL/GenBank/DDBJ databases">
        <title>Genomic Encyclopedia of Type Strains, Phase IV (KMG-V): Genome sequencing to study the core and pangenomes of soil and plant-associated prokaryotes.</title>
        <authorList>
            <person name="Whitman W."/>
        </authorList>
    </citation>
    <scope>NUCLEOTIDE SEQUENCE [LARGE SCALE GENOMIC DNA]</scope>
    <source>
        <strain evidence="2 4">ANJLi2</strain>
        <strain evidence="3 5">MP601</strain>
    </source>
</reference>
<evidence type="ECO:0000256" key="1">
    <source>
        <dbReference type="SAM" id="Phobius"/>
    </source>
</evidence>
<proteinExistence type="predicted"/>
<feature type="transmembrane region" description="Helical" evidence="1">
    <location>
        <begin position="50"/>
        <end position="69"/>
    </location>
</feature>
<gene>
    <name evidence="3" type="ORF">HDF22_000640</name>
    <name evidence="2" type="ORF">HDF23_004718</name>
</gene>
<feature type="transmembrane region" description="Helical" evidence="1">
    <location>
        <begin position="21"/>
        <end position="38"/>
    </location>
</feature>
<feature type="transmembrane region" description="Helical" evidence="1">
    <location>
        <begin position="104"/>
        <end position="122"/>
    </location>
</feature>
<dbReference type="OrthoDB" id="981489at2"/>
<accession>A0A1N7ERR5</accession>
<organism evidence="3 5">
    <name type="scientific">Mucilaginibacter lappiensis</name>
    <dbReference type="NCBI Taxonomy" id="354630"/>
    <lineage>
        <taxon>Bacteria</taxon>
        <taxon>Pseudomonadati</taxon>
        <taxon>Bacteroidota</taxon>
        <taxon>Sphingobacteriia</taxon>
        <taxon>Sphingobacteriales</taxon>
        <taxon>Sphingobacteriaceae</taxon>
        <taxon>Mucilaginibacter</taxon>
    </lineage>
</organism>
<comment type="caution">
    <text evidence="3">The sequence shown here is derived from an EMBL/GenBank/DDBJ whole genome shotgun (WGS) entry which is preliminary data.</text>
</comment>
<keyword evidence="1" id="KW-1133">Transmembrane helix</keyword>
<keyword evidence="1" id="KW-0472">Membrane</keyword>
<dbReference type="Proteomes" id="UP000548326">
    <property type="component" value="Unassembled WGS sequence"/>
</dbReference>
<dbReference type="STRING" id="354630.SAMN05421821_11551"/>
<dbReference type="AlphaFoldDB" id="A0A1N7ERR5"/>
<evidence type="ECO:0000313" key="2">
    <source>
        <dbReference type="EMBL" id="MBB6111945.1"/>
    </source>
</evidence>
<keyword evidence="1" id="KW-0812">Transmembrane</keyword>
<dbReference type="RefSeq" id="WP_076376835.1">
    <property type="nucleotide sequence ID" value="NZ_FTMG01000015.1"/>
</dbReference>